<dbReference type="PROSITE" id="PS00518">
    <property type="entry name" value="ZF_RING_1"/>
    <property type="match status" value="1"/>
</dbReference>
<keyword evidence="2 9" id="KW-0863">Zinc-finger</keyword>
<keyword evidence="4" id="KW-0469">Meiosis</keyword>
<dbReference type="GO" id="GO:0000795">
    <property type="term" value="C:synaptonemal complex"/>
    <property type="evidence" value="ECO:0007669"/>
    <property type="project" value="InterPro"/>
</dbReference>
<evidence type="ECO:0000256" key="1">
    <source>
        <dbReference type="ARBA" id="ARBA00022723"/>
    </source>
</evidence>
<evidence type="ECO:0000259" key="11">
    <source>
        <dbReference type="PROSITE" id="PS50089"/>
    </source>
</evidence>
<dbReference type="GO" id="GO:0007131">
    <property type="term" value="P:reciprocal meiotic recombination"/>
    <property type="evidence" value="ECO:0007669"/>
    <property type="project" value="InterPro"/>
</dbReference>
<dbReference type="PROSITE" id="PS50089">
    <property type="entry name" value="ZF_RING_2"/>
    <property type="match status" value="1"/>
</dbReference>
<dbReference type="GeneID" id="105301867"/>
<evidence type="ECO:0000256" key="8">
    <source>
        <dbReference type="ARBA" id="ARBA00083473"/>
    </source>
</evidence>
<dbReference type="InterPro" id="IPR017907">
    <property type="entry name" value="Znf_RING_CS"/>
</dbReference>
<comment type="function">
    <text evidence="5">SUMO E3 ligase that acts as a regulator of crossing-over during meiosis: required to couple chromosome synapsis to the formation of crossover-specific recombination complexes. Localizes to recombination sites and stabilizes meiosis-specific recombination factors, such as MutS-gamma complex proteins (MSH4 and MSH5) and TEX11. May mediate sumoylation of target proteins MSH4 and/or MSH5, leading to enhance their binding to recombination sites. Acts as a limiting factor for crossover designation and/or reinforcement and plays an antagonist role with CCNB1IP1/HEI10 in the regulation of meiotic recombination.</text>
</comment>
<dbReference type="CDD" id="cd16746">
    <property type="entry name" value="RING-HC_RNF212"/>
    <property type="match status" value="1"/>
</dbReference>
<feature type="domain" description="RING-type" evidence="11">
    <location>
        <begin position="7"/>
        <end position="46"/>
    </location>
</feature>
<evidence type="ECO:0000313" key="12">
    <source>
        <dbReference type="Proteomes" id="UP000515202"/>
    </source>
</evidence>
<evidence type="ECO:0000256" key="10">
    <source>
        <dbReference type="SAM" id="MobiDB-lite"/>
    </source>
</evidence>
<evidence type="ECO:0000256" key="5">
    <source>
        <dbReference type="ARBA" id="ARBA00059057"/>
    </source>
</evidence>
<evidence type="ECO:0000256" key="6">
    <source>
        <dbReference type="ARBA" id="ARBA00074434"/>
    </source>
</evidence>
<dbReference type="CTD" id="285498"/>
<dbReference type="GO" id="GO:0016874">
    <property type="term" value="F:ligase activity"/>
    <property type="evidence" value="ECO:0007669"/>
    <property type="project" value="UniProtKB-KW"/>
</dbReference>
<keyword evidence="12" id="KW-1185">Reference proteome</keyword>
<name>A0A6P3R1U6_PTEVA</name>
<evidence type="ECO:0000256" key="2">
    <source>
        <dbReference type="ARBA" id="ARBA00022771"/>
    </source>
</evidence>
<organism evidence="12 13">
    <name type="scientific">Pteropus vampyrus</name>
    <name type="common">Large flying fox</name>
    <dbReference type="NCBI Taxonomy" id="132908"/>
    <lineage>
        <taxon>Eukaryota</taxon>
        <taxon>Metazoa</taxon>
        <taxon>Chordata</taxon>
        <taxon>Craniata</taxon>
        <taxon>Vertebrata</taxon>
        <taxon>Euteleostomi</taxon>
        <taxon>Mammalia</taxon>
        <taxon>Eutheria</taxon>
        <taxon>Laurasiatheria</taxon>
        <taxon>Chiroptera</taxon>
        <taxon>Yinpterochiroptera</taxon>
        <taxon>Pteropodoidea</taxon>
        <taxon>Pteropodidae</taxon>
        <taxon>Pteropodinae</taxon>
        <taxon>Pteropus</taxon>
    </lineage>
</organism>
<dbReference type="InterPro" id="IPR001841">
    <property type="entry name" value="Znf_RING"/>
</dbReference>
<feature type="region of interest" description="Disordered" evidence="10">
    <location>
        <begin position="167"/>
        <end position="211"/>
    </location>
</feature>
<dbReference type="InterPro" id="IPR042123">
    <property type="entry name" value="Zip3/RNF212-like"/>
</dbReference>
<dbReference type="GO" id="GO:0008270">
    <property type="term" value="F:zinc ion binding"/>
    <property type="evidence" value="ECO:0007669"/>
    <property type="project" value="UniProtKB-KW"/>
</dbReference>
<sequence>MASWVFCNRCFQPPHPTLSFSLTSCGHVYCDVCLGKGKKDECLICKVPCHTVLLSKHTDASIQALFAGIDSLCRKYSRETSQVSEFQENHRKRLLGFYKEKVKPLEDSLRKSMLRMEKLQSTRSLKETTFSTVKNPVLSTPDGQLLLPPASGASGRLEPMDVDLTPSPRRPEMAAGPARISLISPPQDGRMGSVSRSSPQHLSLPPTAQALSPLPHAAASRCVREHMGHLCMDPFTEHQKSGGPSPPPNAP</sequence>
<keyword evidence="13" id="KW-0436">Ligase</keyword>
<dbReference type="GO" id="GO:0019789">
    <property type="term" value="F:SUMO transferase activity"/>
    <property type="evidence" value="ECO:0007669"/>
    <property type="project" value="InterPro"/>
</dbReference>
<dbReference type="Proteomes" id="UP000515202">
    <property type="component" value="Unplaced"/>
</dbReference>
<evidence type="ECO:0000256" key="7">
    <source>
        <dbReference type="ARBA" id="ARBA00080634"/>
    </source>
</evidence>
<accession>A0A6P3R1U6</accession>
<evidence type="ECO:0000313" key="13">
    <source>
        <dbReference type="RefSeq" id="XP_011373008.1"/>
    </source>
</evidence>
<dbReference type="FunFam" id="3.30.40.10:FF:000839">
    <property type="entry name" value="Ring finger protein 212"/>
    <property type="match status" value="1"/>
</dbReference>
<dbReference type="OrthoDB" id="2535391at2759"/>
<dbReference type="Pfam" id="PF14634">
    <property type="entry name" value="zf-RING_5"/>
    <property type="match status" value="1"/>
</dbReference>
<dbReference type="AlphaFoldDB" id="A0A6P3R1U6"/>
<gene>
    <name evidence="13" type="primary">RNF212</name>
</gene>
<keyword evidence="1" id="KW-0479">Metal-binding</keyword>
<dbReference type="RefSeq" id="XP_011373008.1">
    <property type="nucleotide sequence ID" value="XM_011374706.1"/>
</dbReference>
<evidence type="ECO:0000256" key="4">
    <source>
        <dbReference type="ARBA" id="ARBA00023254"/>
    </source>
</evidence>
<evidence type="ECO:0000256" key="3">
    <source>
        <dbReference type="ARBA" id="ARBA00022833"/>
    </source>
</evidence>
<dbReference type="PANTHER" id="PTHR22663">
    <property type="entry name" value="RING FINGER PROTEIN NARYA-RELATED"/>
    <property type="match status" value="1"/>
</dbReference>
<keyword evidence="3" id="KW-0862">Zinc</keyword>
<dbReference type="GO" id="GO:0016925">
    <property type="term" value="P:protein sumoylation"/>
    <property type="evidence" value="ECO:0007669"/>
    <property type="project" value="TreeGrafter"/>
</dbReference>
<dbReference type="PANTHER" id="PTHR22663:SF21">
    <property type="entry name" value="E3 SUMO-PROTEIN LIGASE RNF212-RELATED"/>
    <property type="match status" value="1"/>
</dbReference>
<proteinExistence type="predicted"/>
<evidence type="ECO:0000256" key="9">
    <source>
        <dbReference type="PROSITE-ProRule" id="PRU00175"/>
    </source>
</evidence>
<reference evidence="13" key="1">
    <citation type="submission" date="2025-08" db="UniProtKB">
        <authorList>
            <consortium name="RefSeq"/>
        </authorList>
    </citation>
    <scope>IDENTIFICATION</scope>
    <source>
        <tissue evidence="13">Kidney</tissue>
    </source>
</reference>
<dbReference type="GO" id="GO:0007129">
    <property type="term" value="P:homologous chromosome pairing at meiosis"/>
    <property type="evidence" value="ECO:0007669"/>
    <property type="project" value="TreeGrafter"/>
</dbReference>
<protein>
    <recommendedName>
        <fullName evidence="6">Probable E3 SUMO-protein ligase RNF212</fullName>
    </recommendedName>
    <alternativeName>
        <fullName evidence="8">Probable E3 SUMO-protein transferase RNF212</fullName>
    </alternativeName>
    <alternativeName>
        <fullName evidence="7">RING finger protein 212</fullName>
    </alternativeName>
</protein>
<dbReference type="KEGG" id="pvp:105301867"/>